<dbReference type="EMBL" id="CP014578">
    <property type="protein sequence ID" value="ANB72217.1"/>
    <property type="molecule type" value="Genomic_DNA"/>
</dbReference>
<protein>
    <recommendedName>
        <fullName evidence="5">HTH lysR-type domain-containing protein</fullName>
    </recommendedName>
</protein>
<dbReference type="RefSeq" id="WP_063495653.1">
    <property type="nucleotide sequence ID" value="NZ_CP014578.1"/>
</dbReference>
<dbReference type="InterPro" id="IPR036388">
    <property type="entry name" value="WH-like_DNA-bd_sf"/>
</dbReference>
<dbReference type="GO" id="GO:0003700">
    <property type="term" value="F:DNA-binding transcription factor activity"/>
    <property type="evidence" value="ECO:0007669"/>
    <property type="project" value="InterPro"/>
</dbReference>
<dbReference type="GO" id="GO:0003677">
    <property type="term" value="F:DNA binding"/>
    <property type="evidence" value="ECO:0007669"/>
    <property type="project" value="UniProtKB-KW"/>
</dbReference>
<dbReference type="InterPro" id="IPR000847">
    <property type="entry name" value="LysR_HTH_N"/>
</dbReference>
<keyword evidence="3" id="KW-0238">DNA-binding</keyword>
<dbReference type="AlphaFoldDB" id="A0A167VWE8"/>
<comment type="similarity">
    <text evidence="1">Belongs to the LysR transcriptional regulatory family.</text>
</comment>
<accession>A0A167VWE8</accession>
<reference evidence="6 7" key="1">
    <citation type="journal article" date="2016" name="Gene">
        <title>PacBio SMRT assembly of a complex multi-replicon genome reveals chlorocatechol degradative operon in a region of genome plasticity.</title>
        <authorList>
            <person name="Ricker N."/>
            <person name="Shen S.Y."/>
            <person name="Goordial J."/>
            <person name="Jin S."/>
            <person name="Fulthorpe R.R."/>
        </authorList>
    </citation>
    <scope>NUCLEOTIDE SEQUENCE [LARGE SCALE GENOMIC DNA]</scope>
    <source>
        <strain evidence="6 7">OLGA172</strain>
    </source>
</reference>
<dbReference type="Proteomes" id="UP000076852">
    <property type="component" value="Chromosome 1"/>
</dbReference>
<dbReference type="KEGG" id="buz:AYM40_07445"/>
<dbReference type="PANTHER" id="PTHR30346">
    <property type="entry name" value="TRANSCRIPTIONAL DUAL REGULATOR HCAR-RELATED"/>
    <property type="match status" value="1"/>
</dbReference>
<dbReference type="SUPFAM" id="SSF46785">
    <property type="entry name" value="Winged helix' DNA-binding domain"/>
    <property type="match status" value="1"/>
</dbReference>
<dbReference type="Pfam" id="PF00126">
    <property type="entry name" value="HTH_1"/>
    <property type="match status" value="1"/>
</dbReference>
<feature type="domain" description="HTH lysR-type" evidence="5">
    <location>
        <begin position="1"/>
        <end position="58"/>
    </location>
</feature>
<evidence type="ECO:0000313" key="7">
    <source>
        <dbReference type="Proteomes" id="UP000076852"/>
    </source>
</evidence>
<evidence type="ECO:0000256" key="2">
    <source>
        <dbReference type="ARBA" id="ARBA00023015"/>
    </source>
</evidence>
<keyword evidence="4" id="KW-0804">Transcription</keyword>
<dbReference type="InterPro" id="IPR005119">
    <property type="entry name" value="LysR_subst-bd"/>
</dbReference>
<dbReference type="Gene3D" id="3.40.190.10">
    <property type="entry name" value="Periplasmic binding protein-like II"/>
    <property type="match status" value="2"/>
</dbReference>
<keyword evidence="2" id="KW-0805">Transcription regulation</keyword>
<proteinExistence type="inferred from homology"/>
<evidence type="ECO:0000256" key="1">
    <source>
        <dbReference type="ARBA" id="ARBA00009437"/>
    </source>
</evidence>
<dbReference type="CDD" id="cd08414">
    <property type="entry name" value="PBP2_LTTR_aromatics_like"/>
    <property type="match status" value="1"/>
</dbReference>
<dbReference type="InterPro" id="IPR036390">
    <property type="entry name" value="WH_DNA-bd_sf"/>
</dbReference>
<dbReference type="PROSITE" id="PS50931">
    <property type="entry name" value="HTH_LYSR"/>
    <property type="match status" value="1"/>
</dbReference>
<evidence type="ECO:0000256" key="4">
    <source>
        <dbReference type="ARBA" id="ARBA00023163"/>
    </source>
</evidence>
<dbReference type="PANTHER" id="PTHR30346:SF17">
    <property type="entry name" value="LYSR FAMILY TRANSCRIPTIONAL REGULATOR"/>
    <property type="match status" value="1"/>
</dbReference>
<evidence type="ECO:0000259" key="5">
    <source>
        <dbReference type="PROSITE" id="PS50931"/>
    </source>
</evidence>
<dbReference type="GO" id="GO:0032993">
    <property type="term" value="C:protein-DNA complex"/>
    <property type="evidence" value="ECO:0007669"/>
    <property type="project" value="TreeGrafter"/>
</dbReference>
<name>A0A167VWE8_9BURK</name>
<dbReference type="Pfam" id="PF03466">
    <property type="entry name" value="LysR_substrate"/>
    <property type="match status" value="1"/>
</dbReference>
<evidence type="ECO:0000256" key="3">
    <source>
        <dbReference type="ARBA" id="ARBA00023125"/>
    </source>
</evidence>
<sequence>MDLKQLRYFVALAENLHFSKAAEALDIAPSALSMQLQSLEKELQVQLVARTKRSVELTTAGQMFLEHARQTLDSAENAKRVATMAGRGQLGSIEIGYVFSSVCSGAVQSLLTRYHTRYGAVRTSLHAMESPLQIQLLQDGKLDVCVVRTVAGDPEEFEQLCISREPMVVAMSSNHRLAAGVSVRAADLANETFVAPQFEKDLGFAKHLLAIGEHAGFIPKVETKTKDFITALAHVASGHGVAVIPRSVSVVQLPGLVFRDFLDVNEVSALFLVVRKNDPSPFVKGFSEVAQEYLHA</sequence>
<dbReference type="SUPFAM" id="SSF53850">
    <property type="entry name" value="Periplasmic binding protein-like II"/>
    <property type="match status" value="1"/>
</dbReference>
<keyword evidence="7" id="KW-1185">Reference proteome</keyword>
<organism evidence="6 7">
    <name type="scientific">Paraburkholderia phytofirmans OLGA172</name>
    <dbReference type="NCBI Taxonomy" id="1417228"/>
    <lineage>
        <taxon>Bacteria</taxon>
        <taxon>Pseudomonadati</taxon>
        <taxon>Pseudomonadota</taxon>
        <taxon>Betaproteobacteria</taxon>
        <taxon>Burkholderiales</taxon>
        <taxon>Burkholderiaceae</taxon>
        <taxon>Paraburkholderia</taxon>
    </lineage>
</organism>
<dbReference type="STRING" id="1804984.AYM40_07445"/>
<gene>
    <name evidence="6" type="ORF">AYM40_07445</name>
</gene>
<evidence type="ECO:0000313" key="6">
    <source>
        <dbReference type="EMBL" id="ANB72217.1"/>
    </source>
</evidence>
<dbReference type="OrthoDB" id="5292387at2"/>
<dbReference type="Gene3D" id="1.10.10.10">
    <property type="entry name" value="Winged helix-like DNA-binding domain superfamily/Winged helix DNA-binding domain"/>
    <property type="match status" value="1"/>
</dbReference>
<dbReference type="FunFam" id="1.10.10.10:FF:000001">
    <property type="entry name" value="LysR family transcriptional regulator"/>
    <property type="match status" value="1"/>
</dbReference>